<dbReference type="PANTHER" id="PTHR46312:SF2">
    <property type="entry name" value="NUCLEOTIDE-BINDING OLIGOMERIZATION DOMAIN-CONTAINING PROTEIN 2-LIKE"/>
    <property type="match status" value="1"/>
</dbReference>
<dbReference type="EMBL" id="JAIZAY010000001">
    <property type="protein sequence ID" value="KAJ8050542.1"/>
    <property type="molecule type" value="Genomic_DNA"/>
</dbReference>
<dbReference type="SUPFAM" id="SSF52540">
    <property type="entry name" value="P-loop containing nucleoside triphosphate hydrolases"/>
    <property type="match status" value="1"/>
</dbReference>
<gene>
    <name evidence="2" type="ORF">HOLleu_03785</name>
</gene>
<proteinExistence type="predicted"/>
<dbReference type="InterPro" id="IPR007111">
    <property type="entry name" value="NACHT_NTPase"/>
</dbReference>
<accession>A0A9Q1CS22</accession>
<protein>
    <recommendedName>
        <fullName evidence="1">NACHT domain-containing protein</fullName>
    </recommendedName>
</protein>
<dbReference type="OrthoDB" id="427518at2759"/>
<evidence type="ECO:0000313" key="2">
    <source>
        <dbReference type="EMBL" id="KAJ8050542.1"/>
    </source>
</evidence>
<dbReference type="Pfam" id="PF05729">
    <property type="entry name" value="NACHT"/>
    <property type="match status" value="1"/>
</dbReference>
<reference evidence="2" key="1">
    <citation type="submission" date="2021-10" db="EMBL/GenBank/DDBJ databases">
        <title>Tropical sea cucumber genome reveals ecological adaptation and Cuvierian tubules defense mechanism.</title>
        <authorList>
            <person name="Chen T."/>
        </authorList>
    </citation>
    <scope>NUCLEOTIDE SEQUENCE</scope>
    <source>
        <strain evidence="2">Nanhai2018</strain>
        <tissue evidence="2">Muscle</tissue>
    </source>
</reference>
<evidence type="ECO:0000259" key="1">
    <source>
        <dbReference type="PROSITE" id="PS50837"/>
    </source>
</evidence>
<dbReference type="Gene3D" id="3.40.50.300">
    <property type="entry name" value="P-loop containing nucleotide triphosphate hydrolases"/>
    <property type="match status" value="1"/>
</dbReference>
<dbReference type="AlphaFoldDB" id="A0A9Q1CS22"/>
<keyword evidence="3" id="KW-1185">Reference proteome</keyword>
<dbReference type="PROSITE" id="PS50837">
    <property type="entry name" value="NACHT"/>
    <property type="match status" value="1"/>
</dbReference>
<feature type="domain" description="NACHT" evidence="1">
    <location>
        <begin position="89"/>
        <end position="212"/>
    </location>
</feature>
<dbReference type="InterPro" id="IPR027417">
    <property type="entry name" value="P-loop_NTPase"/>
</dbReference>
<organism evidence="2 3">
    <name type="scientific">Holothuria leucospilota</name>
    <name type="common">Black long sea cucumber</name>
    <name type="synonym">Mertensiothuria leucospilota</name>
    <dbReference type="NCBI Taxonomy" id="206669"/>
    <lineage>
        <taxon>Eukaryota</taxon>
        <taxon>Metazoa</taxon>
        <taxon>Echinodermata</taxon>
        <taxon>Eleutherozoa</taxon>
        <taxon>Echinozoa</taxon>
        <taxon>Holothuroidea</taxon>
        <taxon>Aspidochirotacea</taxon>
        <taxon>Aspidochirotida</taxon>
        <taxon>Holothuriidae</taxon>
        <taxon>Holothuria</taxon>
    </lineage>
</organism>
<comment type="caution">
    <text evidence="2">The sequence shown here is derived from an EMBL/GenBank/DDBJ whole genome shotgun (WGS) entry which is preliminary data.</text>
</comment>
<dbReference type="PANTHER" id="PTHR46312">
    <property type="entry name" value="NACHT DOMAIN-CONTAINING PROTEIN"/>
    <property type="match status" value="1"/>
</dbReference>
<dbReference type="Proteomes" id="UP001152320">
    <property type="component" value="Chromosome 1"/>
</dbReference>
<sequence>MCSYSRYLIFRHTGKKKHLLRILHAEYKNLYEGIRPVPFEPDEQCHIDHIYVDGGIAFLVPGAGRKGHGAWRQLKSRHDIFSNNLPGLSVCIMDGEFGYGKSILTVKLVHDWCTRESDSPLKDVEIVLLFQMRKVHSPASITEAMKQYLLPENCSLSEEDLDTIVSTAKSCVVILDGLDEYPHFRTDKDSEIMQLISRENFKNVTKVLVTSRFAETRLIDSKRMRLTGFDNSAWIDYTSKCYKDKPQVTKGMIAYLEENPELCESLSSSIVLFNICTYFLCQTNFALLPAYYRNFEKCNYEFSKS</sequence>
<name>A0A9Q1CS22_HOLLE</name>
<evidence type="ECO:0000313" key="3">
    <source>
        <dbReference type="Proteomes" id="UP001152320"/>
    </source>
</evidence>